<dbReference type="PRINTS" id="PR00146">
    <property type="entry name" value="DHPICSNTHASE"/>
</dbReference>
<proteinExistence type="inferred from homology"/>
<protein>
    <submittedName>
        <fullName evidence="4">Dihydrodipicolinate synthase family protein</fullName>
    </submittedName>
</protein>
<reference evidence="4 5" key="1">
    <citation type="submission" date="2022-07" db="EMBL/GenBank/DDBJ databases">
        <title>Novel species in genus cellulomonas.</title>
        <authorList>
            <person name="Ye L."/>
        </authorList>
    </citation>
    <scope>NUCLEOTIDE SEQUENCE [LARGE SCALE GENOMIC DNA]</scope>
    <source>
        <strain evidence="5">zg-Y338</strain>
    </source>
</reference>
<evidence type="ECO:0000313" key="5">
    <source>
        <dbReference type="Proteomes" id="UP001316189"/>
    </source>
</evidence>
<dbReference type="Proteomes" id="UP001316189">
    <property type="component" value="Chromosome"/>
</dbReference>
<dbReference type="InterPro" id="IPR013785">
    <property type="entry name" value="Aldolase_TIM"/>
</dbReference>
<keyword evidence="5" id="KW-1185">Reference proteome</keyword>
<keyword evidence="2 3" id="KW-0456">Lyase</keyword>
<dbReference type="EMBL" id="CP101988">
    <property type="protein sequence ID" value="UUI74022.1"/>
    <property type="molecule type" value="Genomic_DNA"/>
</dbReference>
<evidence type="ECO:0000256" key="2">
    <source>
        <dbReference type="ARBA" id="ARBA00023239"/>
    </source>
</evidence>
<name>A0ABY5KU81_9CELL</name>
<evidence type="ECO:0000256" key="1">
    <source>
        <dbReference type="ARBA" id="ARBA00007592"/>
    </source>
</evidence>
<dbReference type="InterPro" id="IPR002220">
    <property type="entry name" value="DapA-like"/>
</dbReference>
<dbReference type="PIRSF" id="PIRSF001365">
    <property type="entry name" value="DHDPS"/>
    <property type="match status" value="1"/>
</dbReference>
<comment type="similarity">
    <text evidence="1 3">Belongs to the DapA family.</text>
</comment>
<gene>
    <name evidence="4" type="ORF">NP064_09210</name>
</gene>
<dbReference type="PANTHER" id="PTHR12128:SF66">
    <property type="entry name" value="4-HYDROXY-2-OXOGLUTARATE ALDOLASE, MITOCHONDRIAL"/>
    <property type="match status" value="1"/>
</dbReference>
<dbReference type="PANTHER" id="PTHR12128">
    <property type="entry name" value="DIHYDRODIPICOLINATE SYNTHASE"/>
    <property type="match status" value="1"/>
</dbReference>
<dbReference type="Gene3D" id="3.20.20.70">
    <property type="entry name" value="Aldolase class I"/>
    <property type="match status" value="1"/>
</dbReference>
<organism evidence="4 5">
    <name type="scientific">Cellulomonas chengniuliangii</name>
    <dbReference type="NCBI Taxonomy" id="2968084"/>
    <lineage>
        <taxon>Bacteria</taxon>
        <taxon>Bacillati</taxon>
        <taxon>Actinomycetota</taxon>
        <taxon>Actinomycetes</taxon>
        <taxon>Micrococcales</taxon>
        <taxon>Cellulomonadaceae</taxon>
        <taxon>Cellulomonas</taxon>
    </lineage>
</organism>
<accession>A0ABY5KU81</accession>
<evidence type="ECO:0000256" key="3">
    <source>
        <dbReference type="PIRNR" id="PIRNR001365"/>
    </source>
</evidence>
<dbReference type="SMART" id="SM01130">
    <property type="entry name" value="DHDPS"/>
    <property type="match status" value="1"/>
</dbReference>
<evidence type="ECO:0000313" key="4">
    <source>
        <dbReference type="EMBL" id="UUI74022.1"/>
    </source>
</evidence>
<dbReference type="Pfam" id="PF00701">
    <property type="entry name" value="DHDPS"/>
    <property type="match status" value="1"/>
</dbReference>
<dbReference type="CDD" id="cd00408">
    <property type="entry name" value="DHDPS-like"/>
    <property type="match status" value="1"/>
</dbReference>
<sequence length="297" mass="30759">MPLFGSLVAYLPTPRTVTEEVAEDVLAQLVDRAVAGGASGVAVLGSTGGFAYLDRAQRRRVCEAAVEAAAGRVPVLAGVGALTTREVLDLARDAEKAGADALLVPTMAYLPLTDDEVHELYRCVTHVVGIPVWAYHNPIATRYDFSVDQLRRVSRLPGVQGVKDRGTSPDVVRGRAKELLHKLPADVEVGFSGDALGVHGLLGGARTWHSGLAGVLPARYAEVADAATDGHAERALALMAGLQPLADLAATGGARVVHAVGEALGVAIGPLPAPLRRPGPGALREIERALAALGDPA</sequence>
<dbReference type="SUPFAM" id="SSF51569">
    <property type="entry name" value="Aldolase"/>
    <property type="match status" value="1"/>
</dbReference>
<dbReference type="RefSeq" id="WP_227569347.1">
    <property type="nucleotide sequence ID" value="NZ_CP101988.1"/>
</dbReference>